<keyword evidence="2" id="KW-1185">Reference proteome</keyword>
<organism evidence="1 2">
    <name type="scientific">Streptomyces stramineus</name>
    <dbReference type="NCBI Taxonomy" id="173861"/>
    <lineage>
        <taxon>Bacteria</taxon>
        <taxon>Bacillati</taxon>
        <taxon>Actinomycetota</taxon>
        <taxon>Actinomycetes</taxon>
        <taxon>Kitasatosporales</taxon>
        <taxon>Streptomycetaceae</taxon>
        <taxon>Streptomyces</taxon>
    </lineage>
</organism>
<protein>
    <submittedName>
        <fullName evidence="1">Uncharacterized protein</fullName>
    </submittedName>
</protein>
<dbReference type="EMBL" id="BAAAHB010000005">
    <property type="protein sequence ID" value="GAA0448952.1"/>
    <property type="molecule type" value="Genomic_DNA"/>
</dbReference>
<evidence type="ECO:0000313" key="1">
    <source>
        <dbReference type="EMBL" id="GAA0448952.1"/>
    </source>
</evidence>
<evidence type="ECO:0000313" key="2">
    <source>
        <dbReference type="Proteomes" id="UP001499895"/>
    </source>
</evidence>
<sequence length="180" mass="19479">MFYAFGFERIGVVVSDLYFIDPAPEPGQDGAERGVRLELRLLEPGDLTGSIYSARPIRIDRPLWRADLLESVAGPPGSFDRTHHHPRFRDWEPGGRVFVEKLSADPLGWVGERLADLDGLLGEAGVAPGEVPPGDARALRETAPQIVEAVSRLLDGVRAGELAHAPASADPVTGARLSWL</sequence>
<comment type="caution">
    <text evidence="1">The sequence shown here is derived from an EMBL/GenBank/DDBJ whole genome shotgun (WGS) entry which is preliminary data.</text>
</comment>
<proteinExistence type="predicted"/>
<name>A0ABN0ZIF7_9ACTN</name>
<dbReference type="Proteomes" id="UP001499895">
    <property type="component" value="Unassembled WGS sequence"/>
</dbReference>
<dbReference type="RefSeq" id="WP_344086048.1">
    <property type="nucleotide sequence ID" value="NZ_BAAAHB010000005.1"/>
</dbReference>
<reference evidence="1 2" key="1">
    <citation type="journal article" date="2019" name="Int. J. Syst. Evol. Microbiol.">
        <title>The Global Catalogue of Microorganisms (GCM) 10K type strain sequencing project: providing services to taxonomists for standard genome sequencing and annotation.</title>
        <authorList>
            <consortium name="The Broad Institute Genomics Platform"/>
            <consortium name="The Broad Institute Genome Sequencing Center for Infectious Disease"/>
            <person name="Wu L."/>
            <person name="Ma J."/>
        </authorList>
    </citation>
    <scope>NUCLEOTIDE SEQUENCE [LARGE SCALE GENOMIC DNA]</scope>
    <source>
        <strain evidence="1 2">JCM 10649</strain>
    </source>
</reference>
<accession>A0ABN0ZIF7</accession>
<gene>
    <name evidence="1" type="ORF">GCM10009544_09700</name>
</gene>